<proteinExistence type="predicted"/>
<dbReference type="WBParaSite" id="Hba_18418">
    <property type="protein sequence ID" value="Hba_18418"/>
    <property type="gene ID" value="Hba_18418"/>
</dbReference>
<evidence type="ECO:0000313" key="2">
    <source>
        <dbReference type="WBParaSite" id="Hba_18418"/>
    </source>
</evidence>
<name>A0A1I7XLN4_HETBA</name>
<evidence type="ECO:0000313" key="1">
    <source>
        <dbReference type="Proteomes" id="UP000095283"/>
    </source>
</evidence>
<accession>A0A1I7XLN4</accession>
<reference evidence="2" key="1">
    <citation type="submission" date="2016-11" db="UniProtKB">
        <authorList>
            <consortium name="WormBaseParasite"/>
        </authorList>
    </citation>
    <scope>IDENTIFICATION</scope>
</reference>
<keyword evidence="1" id="KW-1185">Reference proteome</keyword>
<dbReference type="AlphaFoldDB" id="A0A1I7XLN4"/>
<protein>
    <submittedName>
        <fullName evidence="2">Secreted protein</fullName>
    </submittedName>
</protein>
<dbReference type="Proteomes" id="UP000095283">
    <property type="component" value="Unplaced"/>
</dbReference>
<organism evidence="1 2">
    <name type="scientific">Heterorhabditis bacteriophora</name>
    <name type="common">Entomopathogenic nematode worm</name>
    <dbReference type="NCBI Taxonomy" id="37862"/>
    <lineage>
        <taxon>Eukaryota</taxon>
        <taxon>Metazoa</taxon>
        <taxon>Ecdysozoa</taxon>
        <taxon>Nematoda</taxon>
        <taxon>Chromadorea</taxon>
        <taxon>Rhabditida</taxon>
        <taxon>Rhabditina</taxon>
        <taxon>Rhabditomorpha</taxon>
        <taxon>Strongyloidea</taxon>
        <taxon>Heterorhabditidae</taxon>
        <taxon>Heterorhabditis</taxon>
    </lineage>
</organism>
<sequence length="86" mass="9899">MDGYLHRVSQLVLSTSFFIAHPKNDMRHAVLGQCYSCASTNMKSNFISKQRGPPNRRSDPLTFDNNCNEDPWIIKQMNIESLATFY</sequence>